<dbReference type="OrthoDB" id="6628993at2759"/>
<dbReference type="EMBL" id="OV121133">
    <property type="protein sequence ID" value="CAH0551975.1"/>
    <property type="molecule type" value="Genomic_DNA"/>
</dbReference>
<feature type="transmembrane region" description="Helical" evidence="1">
    <location>
        <begin position="154"/>
        <end position="178"/>
    </location>
</feature>
<dbReference type="AlphaFoldDB" id="A0A9P0B0C4"/>
<protein>
    <submittedName>
        <fullName evidence="2">Uncharacterized protein</fullName>
    </submittedName>
</protein>
<feature type="transmembrane region" description="Helical" evidence="1">
    <location>
        <begin position="198"/>
        <end position="217"/>
    </location>
</feature>
<keyword evidence="3" id="KW-1185">Reference proteome</keyword>
<sequence length="303" mass="34505">METVLKIKTRSGRDPQEQYPSERRYSASRVLGLSVIYFILCLFSFFMAFLILHKMTLHEHFAINCDNCTMTTTNSTISLVIIDNSTEEQAYDNTRLIKRVEKDLIFTHDTDHYIINIPGLICGVCFIMTLGAFLPFLTGLFAWKRWYEDNNITLFFLASTLSILTSALCFFVTIIFLLTTYKEKEHGSALTISVELNIVIASVLLFITSILSANMAYKGKKNDYPDDMVISKRAGKVEIKTVTKGSKKGTSPVDIINQFPKTETLSKLFQKNEKNDFPNAESNYEYQERVNNFISCSTGSNKK</sequence>
<accession>A0A9P0B0C4</accession>
<gene>
    <name evidence="2" type="ORF">MELIAE_LOCUS4461</name>
</gene>
<dbReference type="Proteomes" id="UP001154078">
    <property type="component" value="Chromosome 2"/>
</dbReference>
<organism evidence="2 3">
    <name type="scientific">Brassicogethes aeneus</name>
    <name type="common">Rape pollen beetle</name>
    <name type="synonym">Meligethes aeneus</name>
    <dbReference type="NCBI Taxonomy" id="1431903"/>
    <lineage>
        <taxon>Eukaryota</taxon>
        <taxon>Metazoa</taxon>
        <taxon>Ecdysozoa</taxon>
        <taxon>Arthropoda</taxon>
        <taxon>Hexapoda</taxon>
        <taxon>Insecta</taxon>
        <taxon>Pterygota</taxon>
        <taxon>Neoptera</taxon>
        <taxon>Endopterygota</taxon>
        <taxon>Coleoptera</taxon>
        <taxon>Polyphaga</taxon>
        <taxon>Cucujiformia</taxon>
        <taxon>Nitidulidae</taxon>
        <taxon>Meligethinae</taxon>
        <taxon>Brassicogethes</taxon>
    </lineage>
</organism>
<feature type="transmembrane region" description="Helical" evidence="1">
    <location>
        <begin position="113"/>
        <end position="142"/>
    </location>
</feature>
<keyword evidence="1" id="KW-0472">Membrane</keyword>
<keyword evidence="1" id="KW-0812">Transmembrane</keyword>
<reference evidence="2" key="1">
    <citation type="submission" date="2021-12" db="EMBL/GenBank/DDBJ databases">
        <authorList>
            <person name="King R."/>
        </authorList>
    </citation>
    <scope>NUCLEOTIDE SEQUENCE</scope>
</reference>
<name>A0A9P0B0C4_BRAAE</name>
<feature type="transmembrane region" description="Helical" evidence="1">
    <location>
        <begin position="30"/>
        <end position="52"/>
    </location>
</feature>
<proteinExistence type="predicted"/>
<evidence type="ECO:0000313" key="2">
    <source>
        <dbReference type="EMBL" id="CAH0551975.1"/>
    </source>
</evidence>
<keyword evidence="1" id="KW-1133">Transmembrane helix</keyword>
<evidence type="ECO:0000256" key="1">
    <source>
        <dbReference type="SAM" id="Phobius"/>
    </source>
</evidence>
<evidence type="ECO:0000313" key="3">
    <source>
        <dbReference type="Proteomes" id="UP001154078"/>
    </source>
</evidence>